<dbReference type="InterPro" id="IPR012337">
    <property type="entry name" value="RNaseH-like_sf"/>
</dbReference>
<comment type="caution">
    <text evidence="1">The sequence shown here is derived from an EMBL/GenBank/DDBJ whole genome shotgun (WGS) entry which is preliminary data.</text>
</comment>
<gene>
    <name evidence="1" type="ORF">BD626DRAFT_406757</name>
</gene>
<dbReference type="SUPFAM" id="SSF53098">
    <property type="entry name" value="Ribonuclease H-like"/>
    <property type="match status" value="1"/>
</dbReference>
<name>A0A550C808_9AGAR</name>
<evidence type="ECO:0000313" key="2">
    <source>
        <dbReference type="Proteomes" id="UP000320762"/>
    </source>
</evidence>
<feature type="non-terminal residue" evidence="1">
    <location>
        <position position="151"/>
    </location>
</feature>
<dbReference type="Proteomes" id="UP000320762">
    <property type="component" value="Unassembled WGS sequence"/>
</dbReference>
<organism evidence="1 2">
    <name type="scientific">Schizophyllum amplum</name>
    <dbReference type="NCBI Taxonomy" id="97359"/>
    <lineage>
        <taxon>Eukaryota</taxon>
        <taxon>Fungi</taxon>
        <taxon>Dikarya</taxon>
        <taxon>Basidiomycota</taxon>
        <taxon>Agaricomycotina</taxon>
        <taxon>Agaricomycetes</taxon>
        <taxon>Agaricomycetidae</taxon>
        <taxon>Agaricales</taxon>
        <taxon>Schizophyllaceae</taxon>
        <taxon>Schizophyllum</taxon>
    </lineage>
</organism>
<dbReference type="OrthoDB" id="3359487at2759"/>
<accession>A0A550C808</accession>
<proteinExistence type="predicted"/>
<protein>
    <recommendedName>
        <fullName evidence="3">hAT-like transposase RNase-H fold domain-containing protein</fullName>
    </recommendedName>
</protein>
<evidence type="ECO:0000313" key="1">
    <source>
        <dbReference type="EMBL" id="TRM60917.1"/>
    </source>
</evidence>
<reference evidence="1 2" key="1">
    <citation type="journal article" date="2019" name="New Phytol.">
        <title>Comparative genomics reveals unique wood-decay strategies and fruiting body development in the Schizophyllaceae.</title>
        <authorList>
            <person name="Almasi E."/>
            <person name="Sahu N."/>
            <person name="Krizsan K."/>
            <person name="Balint B."/>
            <person name="Kovacs G.M."/>
            <person name="Kiss B."/>
            <person name="Cseklye J."/>
            <person name="Drula E."/>
            <person name="Henrissat B."/>
            <person name="Nagy I."/>
            <person name="Chovatia M."/>
            <person name="Adam C."/>
            <person name="LaButti K."/>
            <person name="Lipzen A."/>
            <person name="Riley R."/>
            <person name="Grigoriev I.V."/>
            <person name="Nagy L.G."/>
        </authorList>
    </citation>
    <scope>NUCLEOTIDE SEQUENCE [LARGE SCALE GENOMIC DNA]</scope>
    <source>
        <strain evidence="1 2">NL-1724</strain>
    </source>
</reference>
<sequence>MLVSALEHRAAIEKLYKDDSVLPEIEALEMSRVEWKCAEQLCTALKDATEYFSRASSPNLPFVIIAMDELDQCVATMSIQPDIEPAIRAAAALAKRTLNRYYSLTDQADAYRISMVLHPRHKLEYFKNIGWSDAWIADAEAVTRSVYNDNY</sequence>
<evidence type="ECO:0008006" key="3">
    <source>
        <dbReference type="Google" id="ProtNLM"/>
    </source>
</evidence>
<keyword evidence="2" id="KW-1185">Reference proteome</keyword>
<dbReference type="STRING" id="97359.A0A550C808"/>
<dbReference type="EMBL" id="VDMD01000019">
    <property type="protein sequence ID" value="TRM60917.1"/>
    <property type="molecule type" value="Genomic_DNA"/>
</dbReference>
<dbReference type="AlphaFoldDB" id="A0A550C808"/>